<dbReference type="InterPro" id="IPR020841">
    <property type="entry name" value="PKS_Beta-ketoAc_synthase_dom"/>
</dbReference>
<dbReference type="InterPro" id="IPR049900">
    <property type="entry name" value="PKS_mFAS_DH"/>
</dbReference>
<evidence type="ECO:0000259" key="12">
    <source>
        <dbReference type="PROSITE" id="PS52019"/>
    </source>
</evidence>
<dbReference type="InterPro" id="IPR016035">
    <property type="entry name" value="Acyl_Trfase/lysoPLipase"/>
</dbReference>
<dbReference type="Pfam" id="PF00109">
    <property type="entry name" value="ketoacyl-synt"/>
    <property type="match status" value="1"/>
</dbReference>
<keyword evidence="6" id="KW-0511">Multifunctional enzyme</keyword>
<dbReference type="InterPro" id="IPR049551">
    <property type="entry name" value="PKS_DH_C"/>
</dbReference>
<dbReference type="SUPFAM" id="SSF53901">
    <property type="entry name" value="Thiolase-like"/>
    <property type="match status" value="1"/>
</dbReference>
<keyword evidence="1" id="KW-0596">Phosphopantetheine</keyword>
<dbReference type="Gene3D" id="3.40.50.150">
    <property type="entry name" value="Vaccinia Virus protein VP39"/>
    <property type="match status" value="1"/>
</dbReference>
<keyword evidence="2" id="KW-0597">Phosphoprotein</keyword>
<dbReference type="PROSITE" id="PS50075">
    <property type="entry name" value="CARRIER"/>
    <property type="match status" value="1"/>
</dbReference>
<dbReference type="InterPro" id="IPR006162">
    <property type="entry name" value="Ppantetheine_attach_site"/>
</dbReference>
<dbReference type="SMART" id="SM00822">
    <property type="entry name" value="PKS_KR"/>
    <property type="match status" value="1"/>
</dbReference>
<dbReference type="GO" id="GO:0031177">
    <property type="term" value="F:phosphopantetheine binding"/>
    <property type="evidence" value="ECO:0007669"/>
    <property type="project" value="InterPro"/>
</dbReference>
<proteinExistence type="predicted"/>
<dbReference type="InterPro" id="IPR050091">
    <property type="entry name" value="PKS_NRPS_Biosynth_Enz"/>
</dbReference>
<dbReference type="InterPro" id="IPR014031">
    <property type="entry name" value="Ketoacyl_synth_C"/>
</dbReference>
<evidence type="ECO:0000256" key="1">
    <source>
        <dbReference type="ARBA" id="ARBA00022450"/>
    </source>
</evidence>
<evidence type="ECO:0000256" key="6">
    <source>
        <dbReference type="ARBA" id="ARBA00023268"/>
    </source>
</evidence>
<dbReference type="InterPro" id="IPR009081">
    <property type="entry name" value="PP-bd_ACP"/>
</dbReference>
<evidence type="ECO:0000256" key="5">
    <source>
        <dbReference type="ARBA" id="ARBA00023002"/>
    </source>
</evidence>
<dbReference type="SMART" id="SM00823">
    <property type="entry name" value="PKS_PP"/>
    <property type="match status" value="1"/>
</dbReference>
<feature type="region of interest" description="Disordered" evidence="9">
    <location>
        <begin position="465"/>
        <end position="486"/>
    </location>
</feature>
<dbReference type="Pfam" id="PF00107">
    <property type="entry name" value="ADH_zinc_N"/>
    <property type="match status" value="1"/>
</dbReference>
<dbReference type="Gene3D" id="3.40.366.10">
    <property type="entry name" value="Malonyl-Coenzyme A Acyl Carrier Protein, domain 2"/>
    <property type="match status" value="1"/>
</dbReference>
<name>A0A0B7K9C5_BIOOC</name>
<dbReference type="Pfam" id="PF16197">
    <property type="entry name" value="KAsynt_C_assoc"/>
    <property type="match status" value="1"/>
</dbReference>
<dbReference type="InterPro" id="IPR001227">
    <property type="entry name" value="Ac_transferase_dom_sf"/>
</dbReference>
<evidence type="ECO:0000256" key="4">
    <source>
        <dbReference type="ARBA" id="ARBA00022857"/>
    </source>
</evidence>
<feature type="active site" description="Proton acceptor; for dehydratase activity" evidence="8">
    <location>
        <position position="1023"/>
    </location>
</feature>
<dbReference type="PROSITE" id="PS52004">
    <property type="entry name" value="KS3_2"/>
    <property type="match status" value="1"/>
</dbReference>
<dbReference type="InterPro" id="IPR011032">
    <property type="entry name" value="GroES-like_sf"/>
</dbReference>
<dbReference type="PROSITE" id="PS52019">
    <property type="entry name" value="PKS_MFAS_DH"/>
    <property type="match status" value="1"/>
</dbReference>
<feature type="compositionally biased region" description="Basic residues" evidence="9">
    <location>
        <begin position="467"/>
        <end position="480"/>
    </location>
</feature>
<keyword evidence="7" id="KW-0012">Acyltransferase</keyword>
<feature type="region of interest" description="N-terminal hotdog fold" evidence="8">
    <location>
        <begin position="991"/>
        <end position="1129"/>
    </location>
</feature>
<dbReference type="InterPro" id="IPR032821">
    <property type="entry name" value="PKS_assoc"/>
</dbReference>
<evidence type="ECO:0000256" key="7">
    <source>
        <dbReference type="ARBA" id="ARBA00023315"/>
    </source>
</evidence>
<dbReference type="Pfam" id="PF08659">
    <property type="entry name" value="KR"/>
    <property type="match status" value="1"/>
</dbReference>
<gene>
    <name evidence="13" type="ORF">BN869_000010141_1</name>
</gene>
<keyword evidence="4" id="KW-0521">NADP</keyword>
<protein>
    <submittedName>
        <fullName evidence="13">Uncharacterized protein</fullName>
    </submittedName>
</protein>
<dbReference type="SUPFAM" id="SSF53335">
    <property type="entry name" value="S-adenosyl-L-methionine-dependent methyltransferases"/>
    <property type="match status" value="1"/>
</dbReference>
<dbReference type="InterPro" id="IPR013217">
    <property type="entry name" value="Methyltransf_12"/>
</dbReference>
<dbReference type="Gene3D" id="3.40.47.10">
    <property type="match status" value="1"/>
</dbReference>
<dbReference type="Gene3D" id="1.10.1200.10">
    <property type="entry name" value="ACP-like"/>
    <property type="match status" value="1"/>
</dbReference>
<dbReference type="InterPro" id="IPR013149">
    <property type="entry name" value="ADH-like_C"/>
</dbReference>
<dbReference type="Pfam" id="PF00550">
    <property type="entry name" value="PP-binding"/>
    <property type="match status" value="1"/>
</dbReference>
<dbReference type="InterPro" id="IPR014043">
    <property type="entry name" value="Acyl_transferase_dom"/>
</dbReference>
<accession>A0A0B7K9C5</accession>
<dbReference type="Gene3D" id="3.10.129.110">
    <property type="entry name" value="Polyketide synthase dehydratase"/>
    <property type="match status" value="1"/>
</dbReference>
<dbReference type="SMART" id="SM00829">
    <property type="entry name" value="PKS_ER"/>
    <property type="match status" value="1"/>
</dbReference>
<dbReference type="PROSITE" id="PS00606">
    <property type="entry name" value="KS3_1"/>
    <property type="match status" value="1"/>
</dbReference>
<feature type="domain" description="Ketosynthase family 3 (KS3)" evidence="11">
    <location>
        <begin position="16"/>
        <end position="440"/>
    </location>
</feature>
<dbReference type="Pfam" id="PF02801">
    <property type="entry name" value="Ketoacyl-synt_C"/>
    <property type="match status" value="1"/>
</dbReference>
<dbReference type="InterPro" id="IPR029063">
    <property type="entry name" value="SAM-dependent_MTases_sf"/>
</dbReference>
<sequence length="2614" mass="285468">MNGLRNGDAGTAASSGEMVAIVGMGCRWSGDVSDSHKLWELLNSQRSSYKDFGDHRFGLEGFYSQKENRPGTFSTKGAHLLNEDPRLFDYGFFSIPAAEVETMDPSQRKLLEVVYEAFENAGVPWEDFSGSQTGVFVGNFSTDHAVIQGRDEYVRPYTSTGTAFAILSNRVSYTFNLKGPSVTLDTACSSGMYALHMAVAAIRNGDCDSAIVSGCNCILDPNIHISLQNLGVLSSTSCCHTFDASADGYCRGEGYAALYITKLSIAVTGGLPIRAVIRGTAINANGKTGGLSRPSETGQEAVITKAYENAGDLLIEDTTYIECHGTGTSVGDPIEINGLGAALKPERQKSPLLIGSNKPNLGHTEAASAIASIMKVILALENGIIPPTIGVTNLNPDIDLRGGAIKIVTEPTPWPHGRLRRAGINNFGFGGANSHCILDHVENVLPGYIKPGVFKGSGVRLREMPNGHHKTNGHGSGRSHNHSEQEKHAVLRNIDDRGANQESNATVPLLQKADSDTRQYLILPFSAHHDTSLKLNIEASQSDVSKCSVADLAFTLSNRRTKFPRRTFRIADKDDLIAGLKSEELVSVANTDTQSVAFIFTGQGAQWNGMGRHLFQYHVFKRAILHMNDILQVLPNAPSWTLQAVLDHEHREHDINLPIITQTVCTAVQIGLVDLLASWDITPAAVAGHSSGEIAAAYAAGRITAAEAIIAAYLRGCAISTNQKQGAMLAVGLGREEVADHLEGFDGRVAIAAVNSPQSVTLSGDSEPITQISQALDDLGIFNRKLRTGDNAYHSHHMLSIGQAYEDQLARALEELPRKDASHFNLRPAVSWVSSVFPFKDTINLPIDASYWRANLESPVQFSAAVSRLLKTTDIAVDVLVEIGPHAALKGPLQQIMNGVSRKLPYVSCLIRGQNDQLALLRMAGTLFSVNARIDMARVNATDCLDSEGNLSYAVGCTATQLTPYRYAYGPILYSESSLSKEFRGRTAQRHDLLGSKVPGTSKLTPQWRNILRVKDLPWLSDHKLIPHVVFPASAFMTTAMAAVEQWYHERPNPSVIAGISLRNVDFITAMRVPEDDVGVEMVTSVEPGELRSEESPSWIKFSIASLDRETAAWTVHCTGSAKIETSDEAGHALVKLSKEMDARHADKAAWYRRFKEIGFNYGPSFQGVSDIRADPTESLAVAKLNLRTTTEEYQSTYPIHPASLDALQQMSAFAWNGGQPAKATCAFVPVHVDRAFYKFGNTEDWGVAIAKGERVGLRGAYGRLQLHNQSGEVVVDIDRLRCVSHFEIKAEREYRAPYSNPFWRLAWRPDIRTLGESQVRDYLAAARQHIQGYESVLNALDRLASLILADISSNMTNGVDLSKTTESAKHYIHWVKTQPMETSDLMTEARSLDGTQRAEAMKKLVDEYGQSREIMAAHTLFQHMNDILSCQIAGIDGLAKNGLADIGQSDVFVASLYPQLARYFDSLGFAEPSLTLLEVGGGRGNATKVILDSLSSKNMVKRYRNFTFTDVSEDAVNKARDTLSSYAALKFAVLDIEKDVLEQQFTQQYDVVFVSQRFCTAKRLSVALESCHRLLKPGGKLLLLQSLKQTVGQKFILGAFPDYWADAEEDSCLDLDTWGKSLTRAGFSDVDVLLHDLATSQSSRAVVMVATAKHPVVESHLEGHEKNTAGIKILYGSEKSALVDRVTEELGRRQIPHSTTQLAAVTRDTFETGCRLLIFLEPKDAVIDINESILNSIREAVTVASTVLWITASGILKAKRPEGALITGLLRTLGTEIPTSRFRSIDYDPEERLEDGALVNVILDQESQLQVPVDEGSEDRDFAWQDGRLWISRLVPDVALHENAIQADMPPDLAVSLPFHGQEPIRADFEVPGVLSSLFFRPFEEATQELPEDWIQVKVLASGLNWKDIASCSGRIDQNALSGEYCGVVEQVGSDVRNVSVGDNVYAFGKGYLGNVVRAPAIWAQRLKPEDDLVQMASMPLVYMTVLYAFEHITRLKQGDKVLIQSATGGLGLAALRFAKSMGAEVFATVGTAEKRNYLVEVMGMDESRIFSSRGAVNVAEMIRASGGKGFDIILGTSQADTMQESIRALAPLGRYIDVGRVDVQNSKTLELELFKKSVSFCSFDLGVVLDAVPALGQTLMQSLEAHYRAGRIGSIPQITTYDVSELATALLQFSKGKHIGKIVMTYQDPESHVRRIPAPLRARFSREKMAIIVGGFGGLGRSILRWMAGRGCRHLLVLTRSGAQSSEASGLIADLASQGISVESVSCDVSNLADVSRIVTEASSVRPIQGIVHAAVSYQDLSFHKLTADQWNLGLQAKVQGTKNLHEATKSLNLDFFVLVTSTEPYLGLATQSAYTAANNFQELFARYRRSQGLVASTVAFGFVSDLGHLSTNIVTANMGFRNKLQTLTEYQFLRLLEPAFLSQPGGQGTAEWSGQADDPLSTTGYVTSFDPAVLAADEVARTDAKGLRPRWYSDARVSLVMRSMEDAMLYDPSREGRDDAADESSATRIRRQFQDSLKSNDGLAAAEDLAAAAIASTVAQMVFIDAAQVSPSRSVSDYGVDSLIAAELRHWFSLAFGSDISMLELLDTKRSIKSIAKTLVEKRYGELHKDH</sequence>
<dbReference type="InterPro" id="IPR016036">
    <property type="entry name" value="Malonyl_transacylase_ACP-bd"/>
</dbReference>
<dbReference type="InterPro" id="IPR018201">
    <property type="entry name" value="Ketoacyl_synth_AS"/>
</dbReference>
<dbReference type="Gene3D" id="3.40.50.720">
    <property type="entry name" value="NAD(P)-binding Rossmann-like Domain"/>
    <property type="match status" value="2"/>
</dbReference>
<dbReference type="SUPFAM" id="SSF51735">
    <property type="entry name" value="NAD(P)-binding Rossmann-fold domains"/>
    <property type="match status" value="2"/>
</dbReference>
<dbReference type="SMART" id="SM00827">
    <property type="entry name" value="PKS_AT"/>
    <property type="match status" value="1"/>
</dbReference>
<dbReference type="Pfam" id="PF14765">
    <property type="entry name" value="PS-DH"/>
    <property type="match status" value="1"/>
</dbReference>
<dbReference type="GO" id="GO:0044550">
    <property type="term" value="P:secondary metabolite biosynthetic process"/>
    <property type="evidence" value="ECO:0007669"/>
    <property type="project" value="TreeGrafter"/>
</dbReference>
<dbReference type="InterPro" id="IPR016039">
    <property type="entry name" value="Thiolase-like"/>
</dbReference>
<reference evidence="13" key="1">
    <citation type="submission" date="2015-01" db="EMBL/GenBank/DDBJ databases">
        <authorList>
            <person name="Durling Mikael"/>
        </authorList>
    </citation>
    <scope>NUCLEOTIDE SEQUENCE</scope>
</reference>
<dbReference type="InterPro" id="IPR057326">
    <property type="entry name" value="KR_dom"/>
</dbReference>
<dbReference type="PROSITE" id="PS00012">
    <property type="entry name" value="PHOSPHOPANTETHEINE"/>
    <property type="match status" value="1"/>
</dbReference>
<dbReference type="GO" id="GO:0016491">
    <property type="term" value="F:oxidoreductase activity"/>
    <property type="evidence" value="ECO:0007669"/>
    <property type="project" value="UniProtKB-KW"/>
</dbReference>
<dbReference type="InterPro" id="IPR014030">
    <property type="entry name" value="Ketoacyl_synth_N"/>
</dbReference>
<keyword evidence="3" id="KW-0808">Transferase</keyword>
<dbReference type="SMART" id="SM00826">
    <property type="entry name" value="PKS_DH"/>
    <property type="match status" value="1"/>
</dbReference>
<dbReference type="InterPro" id="IPR042104">
    <property type="entry name" value="PKS_dehydratase_sf"/>
</dbReference>
<dbReference type="EMBL" id="CDPU01000040">
    <property type="protein sequence ID" value="CEO54083.1"/>
    <property type="molecule type" value="Genomic_DNA"/>
</dbReference>
<evidence type="ECO:0000256" key="2">
    <source>
        <dbReference type="ARBA" id="ARBA00022553"/>
    </source>
</evidence>
<dbReference type="GO" id="GO:0032259">
    <property type="term" value="P:methylation"/>
    <property type="evidence" value="ECO:0007669"/>
    <property type="project" value="UniProtKB-KW"/>
</dbReference>
<dbReference type="GO" id="GO:0004312">
    <property type="term" value="F:fatty acid synthase activity"/>
    <property type="evidence" value="ECO:0007669"/>
    <property type="project" value="TreeGrafter"/>
</dbReference>
<evidence type="ECO:0000256" key="3">
    <source>
        <dbReference type="ARBA" id="ARBA00022679"/>
    </source>
</evidence>
<dbReference type="InterPro" id="IPR036736">
    <property type="entry name" value="ACP-like_sf"/>
</dbReference>
<dbReference type="InterPro" id="IPR036291">
    <property type="entry name" value="NAD(P)-bd_dom_sf"/>
</dbReference>
<evidence type="ECO:0000313" key="13">
    <source>
        <dbReference type="EMBL" id="CEO54083.1"/>
    </source>
</evidence>
<dbReference type="SMART" id="SM00825">
    <property type="entry name" value="PKS_KS"/>
    <property type="match status" value="1"/>
</dbReference>
<dbReference type="InterPro" id="IPR049552">
    <property type="entry name" value="PKS_DH_N"/>
</dbReference>
<evidence type="ECO:0000259" key="11">
    <source>
        <dbReference type="PROSITE" id="PS52004"/>
    </source>
</evidence>
<dbReference type="PANTHER" id="PTHR43775:SF50">
    <property type="entry name" value="HIGHLY REDUCING POLYKETIDE SYNTHASE SRDA"/>
    <property type="match status" value="1"/>
</dbReference>
<feature type="domain" description="PKS/mFAS DH" evidence="12">
    <location>
        <begin position="991"/>
        <end position="1292"/>
    </location>
</feature>
<dbReference type="CDD" id="cd05195">
    <property type="entry name" value="enoyl_red"/>
    <property type="match status" value="1"/>
</dbReference>
<dbReference type="Pfam" id="PF21089">
    <property type="entry name" value="PKS_DH_N"/>
    <property type="match status" value="1"/>
</dbReference>
<dbReference type="CDD" id="cd00833">
    <property type="entry name" value="PKS"/>
    <property type="match status" value="1"/>
</dbReference>
<dbReference type="InterPro" id="IPR013154">
    <property type="entry name" value="ADH-like_N"/>
</dbReference>
<dbReference type="InterPro" id="IPR020843">
    <property type="entry name" value="ER"/>
</dbReference>
<evidence type="ECO:0000256" key="9">
    <source>
        <dbReference type="SAM" id="MobiDB-lite"/>
    </source>
</evidence>
<dbReference type="InterPro" id="IPR020807">
    <property type="entry name" value="PKS_DH"/>
</dbReference>
<dbReference type="InterPro" id="IPR013968">
    <property type="entry name" value="PKS_KR"/>
</dbReference>
<feature type="region of interest" description="C-terminal hotdog fold" evidence="8">
    <location>
        <begin position="1143"/>
        <end position="1292"/>
    </location>
</feature>
<dbReference type="SUPFAM" id="SSF50129">
    <property type="entry name" value="GroES-like"/>
    <property type="match status" value="1"/>
</dbReference>
<evidence type="ECO:0000259" key="10">
    <source>
        <dbReference type="PROSITE" id="PS50075"/>
    </source>
</evidence>
<dbReference type="Pfam" id="PF00698">
    <property type="entry name" value="Acyl_transf_1"/>
    <property type="match status" value="1"/>
</dbReference>
<dbReference type="GO" id="GO:0004315">
    <property type="term" value="F:3-oxoacyl-[acyl-carrier-protein] synthase activity"/>
    <property type="evidence" value="ECO:0007669"/>
    <property type="project" value="InterPro"/>
</dbReference>
<dbReference type="Pfam" id="PF08240">
    <property type="entry name" value="ADH_N"/>
    <property type="match status" value="1"/>
</dbReference>
<dbReference type="Gene3D" id="3.90.180.10">
    <property type="entry name" value="Medium-chain alcohol dehydrogenases, catalytic domain"/>
    <property type="match status" value="1"/>
</dbReference>
<keyword evidence="5" id="KW-0560">Oxidoreductase</keyword>
<dbReference type="SUPFAM" id="SSF55048">
    <property type="entry name" value="Probable ACP-binding domain of malonyl-CoA ACP transacylase"/>
    <property type="match status" value="1"/>
</dbReference>
<dbReference type="Pfam" id="PF08242">
    <property type="entry name" value="Methyltransf_12"/>
    <property type="match status" value="1"/>
</dbReference>
<feature type="domain" description="Carrier" evidence="10">
    <location>
        <begin position="2528"/>
        <end position="2606"/>
    </location>
</feature>
<organism evidence="13">
    <name type="scientific">Bionectria ochroleuca</name>
    <name type="common">Gliocladium roseum</name>
    <dbReference type="NCBI Taxonomy" id="29856"/>
    <lineage>
        <taxon>Eukaryota</taxon>
        <taxon>Fungi</taxon>
        <taxon>Dikarya</taxon>
        <taxon>Ascomycota</taxon>
        <taxon>Pezizomycotina</taxon>
        <taxon>Sordariomycetes</taxon>
        <taxon>Hypocreomycetidae</taxon>
        <taxon>Hypocreales</taxon>
        <taxon>Bionectriaceae</taxon>
        <taxon>Clonostachys</taxon>
    </lineage>
</organism>
<dbReference type="SUPFAM" id="SSF52151">
    <property type="entry name" value="FabD/lysophospholipase-like"/>
    <property type="match status" value="1"/>
</dbReference>
<dbReference type="InterPro" id="IPR020806">
    <property type="entry name" value="PKS_PP-bd"/>
</dbReference>
<dbReference type="GO" id="GO:0008168">
    <property type="term" value="F:methyltransferase activity"/>
    <property type="evidence" value="ECO:0007669"/>
    <property type="project" value="UniProtKB-KW"/>
</dbReference>
<dbReference type="GO" id="GO:0006633">
    <property type="term" value="P:fatty acid biosynthetic process"/>
    <property type="evidence" value="ECO:0007669"/>
    <property type="project" value="InterPro"/>
</dbReference>
<dbReference type="PANTHER" id="PTHR43775">
    <property type="entry name" value="FATTY ACID SYNTHASE"/>
    <property type="match status" value="1"/>
</dbReference>
<dbReference type="SUPFAM" id="SSF47336">
    <property type="entry name" value="ACP-like"/>
    <property type="match status" value="1"/>
</dbReference>
<dbReference type="CDD" id="cd05274">
    <property type="entry name" value="KR_FAS_SDR_x"/>
    <property type="match status" value="1"/>
</dbReference>
<evidence type="ECO:0000256" key="8">
    <source>
        <dbReference type="PROSITE-ProRule" id="PRU01363"/>
    </source>
</evidence>
<feature type="active site" description="Proton donor; for dehydratase activity" evidence="8">
    <location>
        <position position="1206"/>
    </location>
</feature>